<dbReference type="InterPro" id="IPR000195">
    <property type="entry name" value="Rab-GAP-TBC_dom"/>
</dbReference>
<dbReference type="AlphaFoldDB" id="W6MJ52"/>
<dbReference type="PANTHER" id="PTHR22957">
    <property type="entry name" value="TBC1 DOMAIN FAMILY MEMBER GTPASE-ACTIVATING PROTEIN"/>
    <property type="match status" value="1"/>
</dbReference>
<dbReference type="InterPro" id="IPR035969">
    <property type="entry name" value="Rab-GAP_TBC_sf"/>
</dbReference>
<protein>
    <recommendedName>
        <fullName evidence="2">Rab-GAP TBC domain-containing protein</fullName>
    </recommendedName>
</protein>
<keyword evidence="4" id="KW-1185">Reference proteome</keyword>
<feature type="domain" description="Rab-GAP TBC" evidence="2">
    <location>
        <begin position="127"/>
        <end position="337"/>
    </location>
</feature>
<dbReference type="Pfam" id="PF00566">
    <property type="entry name" value="RabGAP-TBC"/>
    <property type="match status" value="1"/>
</dbReference>
<dbReference type="Proteomes" id="UP000019384">
    <property type="component" value="Unassembled WGS sequence"/>
</dbReference>
<reference evidence="3" key="2">
    <citation type="submission" date="2014-02" db="EMBL/GenBank/DDBJ databases">
        <title>Complete DNA sequence of /Kuraishia capsulata/ illustrates novel genomic features among budding yeasts (/Saccharomycotina/).</title>
        <authorList>
            <person name="Morales L."/>
            <person name="Noel B."/>
            <person name="Porcel B."/>
            <person name="Marcet-Houben M."/>
            <person name="Hullo M-F."/>
            <person name="Sacerdot C."/>
            <person name="Tekaia F."/>
            <person name="Leh-Louis V."/>
            <person name="Despons L."/>
            <person name="Khanna V."/>
            <person name="Aury J-M."/>
            <person name="Barbe V."/>
            <person name="Couloux A."/>
            <person name="Labadie K."/>
            <person name="Pelletier E."/>
            <person name="Souciet J-L."/>
            <person name="Boekhout T."/>
            <person name="Gabaldon T."/>
            <person name="Wincker P."/>
            <person name="Dujon B."/>
        </authorList>
    </citation>
    <scope>NUCLEOTIDE SEQUENCE</scope>
    <source>
        <strain evidence="3">CBS 1993</strain>
    </source>
</reference>
<evidence type="ECO:0000259" key="2">
    <source>
        <dbReference type="Pfam" id="PF00566"/>
    </source>
</evidence>
<dbReference type="HOGENOM" id="CLU_523855_0_0_1"/>
<dbReference type="RefSeq" id="XP_022457998.1">
    <property type="nucleotide sequence ID" value="XM_022604192.1"/>
</dbReference>
<gene>
    <name evidence="3" type="ORF">KUCA_T00001959001</name>
</gene>
<accession>W6MJ52</accession>
<dbReference type="SUPFAM" id="SSF47923">
    <property type="entry name" value="Ypt/Rab-GAP domain of gyp1p"/>
    <property type="match status" value="2"/>
</dbReference>
<dbReference type="OrthoDB" id="27140at2759"/>
<dbReference type="Gene3D" id="1.10.472.80">
    <property type="entry name" value="Ypt/Rab-GAP domain of gyp1p, domain 3"/>
    <property type="match status" value="1"/>
</dbReference>
<dbReference type="GO" id="GO:0006886">
    <property type="term" value="P:intracellular protein transport"/>
    <property type="evidence" value="ECO:0007669"/>
    <property type="project" value="TreeGrafter"/>
</dbReference>
<dbReference type="STRING" id="1382522.W6MJ52"/>
<feature type="compositionally biased region" description="Basic and acidic residues" evidence="1">
    <location>
        <begin position="489"/>
        <end position="528"/>
    </location>
</feature>
<dbReference type="PANTHER" id="PTHR22957:SF27">
    <property type="entry name" value="TBC1 DOMAIN FAMILY MEMBER 13"/>
    <property type="match status" value="1"/>
</dbReference>
<evidence type="ECO:0000256" key="1">
    <source>
        <dbReference type="SAM" id="MobiDB-lite"/>
    </source>
</evidence>
<proteinExistence type="predicted"/>
<name>W6MJ52_9ASCO</name>
<dbReference type="EMBL" id="HG793126">
    <property type="protein sequence ID" value="CDK25988.1"/>
    <property type="molecule type" value="Genomic_DNA"/>
</dbReference>
<feature type="compositionally biased region" description="Acidic residues" evidence="1">
    <location>
        <begin position="403"/>
        <end position="412"/>
    </location>
</feature>
<dbReference type="GO" id="GO:0005096">
    <property type="term" value="F:GTPase activator activity"/>
    <property type="evidence" value="ECO:0007669"/>
    <property type="project" value="TreeGrafter"/>
</dbReference>
<dbReference type="GeneID" id="34519386"/>
<feature type="region of interest" description="Disordered" evidence="1">
    <location>
        <begin position="385"/>
        <end position="419"/>
    </location>
</feature>
<evidence type="ECO:0000313" key="3">
    <source>
        <dbReference type="EMBL" id="CDK25988.1"/>
    </source>
</evidence>
<organism evidence="3 4">
    <name type="scientific">Kuraishia capsulata CBS 1993</name>
    <dbReference type="NCBI Taxonomy" id="1382522"/>
    <lineage>
        <taxon>Eukaryota</taxon>
        <taxon>Fungi</taxon>
        <taxon>Dikarya</taxon>
        <taxon>Ascomycota</taxon>
        <taxon>Saccharomycotina</taxon>
        <taxon>Pichiomycetes</taxon>
        <taxon>Pichiales</taxon>
        <taxon>Pichiaceae</taxon>
        <taxon>Kuraishia</taxon>
    </lineage>
</organism>
<evidence type="ECO:0000313" key="4">
    <source>
        <dbReference type="Proteomes" id="UP000019384"/>
    </source>
</evidence>
<feature type="region of interest" description="Disordered" evidence="1">
    <location>
        <begin position="472"/>
        <end position="538"/>
    </location>
</feature>
<sequence>MHTIERAKKTLSSYRTVRQLSLANVSDEYNPTVPYFSRSLLWRLQLITNYENSAPELTPANSPADRIDVRLDRLQSSRRAYAGLLNDFPVPWDQLDPGSEYYSRAKDADEFDIGATSLGRTRVEHDPLSSQRSPRMTDLNALQAIVTDVERLFPQMPAYFIRNLANKRAVVEILFVWWKLHGDTYQQGLHEIAGLVFVELYKEALDPVKLQKKRKDGSEIVELDVTDTAILELYDVNHLKADVYHIFARIVARPYELYYGESSLLEESIKFNLKLHRCDRYHFVLLNNKLKIEPSIWLIRYYRLLLLRELGVDSSLPLWDKMVSFGYVNKRKEPLDTTLLLPYIVIILLSLIRPETMQSDYGEVMYLLLHYPVQTRNERTNKSVRFSNDIDEDEDDNHHIDDDLVYDEDSADSDVSGSPRVEIDPNVIITDAIVMYNSEPELETVGKMVVERYAAIHARIPPVERTNSLMSLMRRSSGSFRRRSGSGSEDSRRSPAKLQPEKAYKHPDNANDNSKKPDFERTRLEMRLQRKVSKLMNK</sequence>
<feature type="compositionally biased region" description="Basic residues" evidence="1">
    <location>
        <begin position="529"/>
        <end position="538"/>
    </location>
</feature>
<reference evidence="3" key="1">
    <citation type="submission" date="2013-12" db="EMBL/GenBank/DDBJ databases">
        <authorList>
            <person name="Genoscope - CEA"/>
        </authorList>
    </citation>
    <scope>NUCLEOTIDE SEQUENCE</scope>
    <source>
        <strain evidence="3">CBS 1993</strain>
    </source>
</reference>